<evidence type="ECO:0000313" key="11">
    <source>
        <dbReference type="Proteomes" id="UP001487740"/>
    </source>
</evidence>
<evidence type="ECO:0000256" key="9">
    <source>
        <dbReference type="SAM" id="SignalP"/>
    </source>
</evidence>
<keyword evidence="3 8" id="KW-0812">Transmembrane</keyword>
<feature type="compositionally biased region" description="Basic and acidic residues" evidence="7">
    <location>
        <begin position="437"/>
        <end position="451"/>
    </location>
</feature>
<feature type="transmembrane region" description="Helical" evidence="8">
    <location>
        <begin position="238"/>
        <end position="258"/>
    </location>
</feature>
<dbReference type="InterPro" id="IPR002657">
    <property type="entry name" value="BilAc:Na_symport/Acr3"/>
</dbReference>
<comment type="caution">
    <text evidence="10">The sequence shown here is derived from an EMBL/GenBank/DDBJ whole genome shotgun (WGS) entry which is preliminary data.</text>
</comment>
<dbReference type="Proteomes" id="UP001487740">
    <property type="component" value="Unassembled WGS sequence"/>
</dbReference>
<evidence type="ECO:0000256" key="8">
    <source>
        <dbReference type="SAM" id="Phobius"/>
    </source>
</evidence>
<feature type="transmembrane region" description="Helical" evidence="8">
    <location>
        <begin position="400"/>
        <end position="421"/>
    </location>
</feature>
<dbReference type="InterPro" id="IPR038770">
    <property type="entry name" value="Na+/solute_symporter_sf"/>
</dbReference>
<feature type="transmembrane region" description="Helical" evidence="8">
    <location>
        <begin position="177"/>
        <end position="199"/>
    </location>
</feature>
<dbReference type="InterPro" id="IPR004710">
    <property type="entry name" value="Bilac:Na_transpt"/>
</dbReference>
<keyword evidence="4" id="KW-0813">Transport</keyword>
<comment type="similarity">
    <text evidence="2">Belongs to the bile acid:sodium symporter (BASS) (TC 2.A.28) family.</text>
</comment>
<feature type="compositionally biased region" description="Gly residues" evidence="7">
    <location>
        <begin position="454"/>
        <end position="467"/>
    </location>
</feature>
<feature type="signal peptide" evidence="9">
    <location>
        <begin position="1"/>
        <end position="25"/>
    </location>
</feature>
<evidence type="ECO:0000256" key="1">
    <source>
        <dbReference type="ARBA" id="ARBA00004141"/>
    </source>
</evidence>
<evidence type="ECO:0000313" key="10">
    <source>
        <dbReference type="EMBL" id="KAK8387528.1"/>
    </source>
</evidence>
<reference evidence="10 11" key="1">
    <citation type="submission" date="2023-03" db="EMBL/GenBank/DDBJ databases">
        <title>High-quality genome of Scylla paramamosain provides insights in environmental adaptation.</title>
        <authorList>
            <person name="Zhang L."/>
        </authorList>
    </citation>
    <scope>NUCLEOTIDE SEQUENCE [LARGE SCALE GENOMIC DNA]</scope>
    <source>
        <strain evidence="10">LZ_2023a</strain>
        <tissue evidence="10">Muscle</tissue>
    </source>
</reference>
<name>A0AAW0TKA2_SCYPA</name>
<evidence type="ECO:0000256" key="7">
    <source>
        <dbReference type="SAM" id="MobiDB-lite"/>
    </source>
</evidence>
<evidence type="ECO:0008006" key="12">
    <source>
        <dbReference type="Google" id="ProtNLM"/>
    </source>
</evidence>
<evidence type="ECO:0000256" key="6">
    <source>
        <dbReference type="ARBA" id="ARBA00023136"/>
    </source>
</evidence>
<feature type="transmembrane region" description="Helical" evidence="8">
    <location>
        <begin position="340"/>
        <end position="362"/>
    </location>
</feature>
<organism evidence="10 11">
    <name type="scientific">Scylla paramamosain</name>
    <name type="common">Mud crab</name>
    <dbReference type="NCBI Taxonomy" id="85552"/>
    <lineage>
        <taxon>Eukaryota</taxon>
        <taxon>Metazoa</taxon>
        <taxon>Ecdysozoa</taxon>
        <taxon>Arthropoda</taxon>
        <taxon>Crustacea</taxon>
        <taxon>Multicrustacea</taxon>
        <taxon>Malacostraca</taxon>
        <taxon>Eumalacostraca</taxon>
        <taxon>Eucarida</taxon>
        <taxon>Decapoda</taxon>
        <taxon>Pleocyemata</taxon>
        <taxon>Brachyura</taxon>
        <taxon>Eubrachyura</taxon>
        <taxon>Portunoidea</taxon>
        <taxon>Portunidae</taxon>
        <taxon>Portuninae</taxon>
        <taxon>Scylla</taxon>
    </lineage>
</organism>
<dbReference type="GO" id="GO:0016020">
    <property type="term" value="C:membrane"/>
    <property type="evidence" value="ECO:0007669"/>
    <property type="project" value="UniProtKB-SubCell"/>
</dbReference>
<feature type="transmembrane region" description="Helical" evidence="8">
    <location>
        <begin position="278"/>
        <end position="299"/>
    </location>
</feature>
<dbReference type="Gene3D" id="1.20.1530.20">
    <property type="match status" value="1"/>
</dbReference>
<dbReference type="PANTHER" id="PTHR10361">
    <property type="entry name" value="SODIUM-BILE ACID COTRANSPORTER"/>
    <property type="match status" value="1"/>
</dbReference>
<keyword evidence="11" id="KW-1185">Reference proteome</keyword>
<sequence>MRAAAVVTLVAALLSLTCGWRGAAAQTVDGEAGSEEEEVWMEPRQLMQVVEGTSHVVRWFTVLPDVASVTAKVEDERVSRVEAVGPVLNASSLDNFTFSGIVEVSATFIGYNKLRVFLHDDLGSVTGEVEMPMSVLLSYQKLSDLFMMIASVLVAVLYVIMGATLDMKVLALIIKKPIGPLVGIVCQYLFMPLIAFGLAKATFPDNPLGQLGLFLGGSCPGGGASNMWTHLLGGSLDLSIMMTFISTVTAFATVPLWVLLMGPTIVGDANFVIPYKDIAVLVFSLSMPCALGILIAKFLPRVGKVLGKMLTPLTLFNVIFLFTFGVYANLYVFSLFEVKTIFAGFGLPFLGYLSGMGLASLLRLPMKDRVAISIETGIQNMTIAIIILKLTLEAPASELTVVFPAAAVLMTPIPLLVMLIIRRLYLWRRGPQEEEEKTEKEKEMEAKETNGKVESGGGKAEAGGGGTVEKDGNKAKTGGAKEEQTDEGKVERNGTAGVVEGGIDNPGVEVEDTF</sequence>
<evidence type="ECO:0000256" key="3">
    <source>
        <dbReference type="ARBA" id="ARBA00022692"/>
    </source>
</evidence>
<keyword evidence="6 8" id="KW-0472">Membrane</keyword>
<keyword evidence="9" id="KW-0732">Signal</keyword>
<feature type="region of interest" description="Disordered" evidence="7">
    <location>
        <begin position="432"/>
        <end position="514"/>
    </location>
</feature>
<keyword evidence="5 8" id="KW-1133">Transmembrane helix</keyword>
<accession>A0AAW0TKA2</accession>
<comment type="subcellular location">
    <subcellularLocation>
        <location evidence="1">Membrane</location>
        <topology evidence="1">Multi-pass membrane protein</topology>
    </subcellularLocation>
</comment>
<dbReference type="EMBL" id="JARAKH010000030">
    <property type="protein sequence ID" value="KAK8387528.1"/>
    <property type="molecule type" value="Genomic_DNA"/>
</dbReference>
<evidence type="ECO:0000256" key="4">
    <source>
        <dbReference type="ARBA" id="ARBA00022847"/>
    </source>
</evidence>
<feature type="transmembrane region" description="Helical" evidence="8">
    <location>
        <begin position="311"/>
        <end position="334"/>
    </location>
</feature>
<evidence type="ECO:0000256" key="5">
    <source>
        <dbReference type="ARBA" id="ARBA00022989"/>
    </source>
</evidence>
<dbReference type="AlphaFoldDB" id="A0AAW0TKA2"/>
<gene>
    <name evidence="10" type="ORF">O3P69_018217</name>
</gene>
<protein>
    <recommendedName>
        <fullName evidence="12">Ileal sodium/bile acid cotransporter</fullName>
    </recommendedName>
</protein>
<evidence type="ECO:0000256" key="2">
    <source>
        <dbReference type="ARBA" id="ARBA00006528"/>
    </source>
</evidence>
<keyword evidence="4" id="KW-0769">Symport</keyword>
<feature type="compositionally biased region" description="Basic and acidic residues" evidence="7">
    <location>
        <begin position="468"/>
        <end position="492"/>
    </location>
</feature>
<feature type="transmembrane region" description="Helical" evidence="8">
    <location>
        <begin position="145"/>
        <end position="165"/>
    </location>
</feature>
<dbReference type="Pfam" id="PF01758">
    <property type="entry name" value="SBF"/>
    <property type="match status" value="1"/>
</dbReference>
<dbReference type="GO" id="GO:0015293">
    <property type="term" value="F:symporter activity"/>
    <property type="evidence" value="ECO:0007669"/>
    <property type="project" value="UniProtKB-KW"/>
</dbReference>
<feature type="chain" id="PRO_5043855682" description="Ileal sodium/bile acid cotransporter" evidence="9">
    <location>
        <begin position="26"/>
        <end position="514"/>
    </location>
</feature>
<dbReference type="PANTHER" id="PTHR10361:SF28">
    <property type="entry name" value="P3 PROTEIN-RELATED"/>
    <property type="match status" value="1"/>
</dbReference>
<proteinExistence type="inferred from homology"/>